<dbReference type="GO" id="GO:0016705">
    <property type="term" value="F:oxidoreductase activity, acting on paired donors, with incorporation or reduction of molecular oxygen"/>
    <property type="evidence" value="ECO:0007669"/>
    <property type="project" value="InterPro"/>
</dbReference>
<feature type="non-terminal residue" evidence="1">
    <location>
        <position position="192"/>
    </location>
</feature>
<dbReference type="AlphaFoldDB" id="A0A3B1B2X3"/>
<gene>
    <name evidence="1" type="ORF">MNBD_GAMMA19-531</name>
</gene>
<name>A0A3B1B2X3_9ZZZZ</name>
<reference evidence="1" key="1">
    <citation type="submission" date="2018-06" db="EMBL/GenBank/DDBJ databases">
        <authorList>
            <person name="Zhirakovskaya E."/>
        </authorList>
    </citation>
    <scope>NUCLEOTIDE SEQUENCE</scope>
</reference>
<dbReference type="GO" id="GO:0005506">
    <property type="term" value="F:iron ion binding"/>
    <property type="evidence" value="ECO:0007669"/>
    <property type="project" value="InterPro"/>
</dbReference>
<dbReference type="GO" id="GO:0020037">
    <property type="term" value="F:heme binding"/>
    <property type="evidence" value="ECO:0007669"/>
    <property type="project" value="InterPro"/>
</dbReference>
<accession>A0A3B1B2X3</accession>
<organism evidence="1">
    <name type="scientific">hydrothermal vent metagenome</name>
    <dbReference type="NCBI Taxonomy" id="652676"/>
    <lineage>
        <taxon>unclassified sequences</taxon>
        <taxon>metagenomes</taxon>
        <taxon>ecological metagenomes</taxon>
    </lineage>
</organism>
<dbReference type="PANTHER" id="PTHR24301">
    <property type="entry name" value="THROMBOXANE-A SYNTHASE"/>
    <property type="match status" value="1"/>
</dbReference>
<proteinExistence type="predicted"/>
<dbReference type="PANTHER" id="PTHR24301:SF2">
    <property type="entry name" value="THROMBOXANE-A SYNTHASE"/>
    <property type="match status" value="1"/>
</dbReference>
<dbReference type="SUPFAM" id="SSF48264">
    <property type="entry name" value="Cytochrome P450"/>
    <property type="match status" value="1"/>
</dbReference>
<dbReference type="InterPro" id="IPR036396">
    <property type="entry name" value="Cyt_P450_sf"/>
</dbReference>
<dbReference type="GO" id="GO:0004497">
    <property type="term" value="F:monooxygenase activity"/>
    <property type="evidence" value="ECO:0007669"/>
    <property type="project" value="InterPro"/>
</dbReference>
<sequence>MPTLAPGPKGLPFIGCLPELKKDVLGLMMRSFAGYGDIVRFKMGPMTIHLVSHPDDIKRVLKNRNAFDKQTRTSKVIRQVTGESVLVNNGDAWERHRRLLQPAFAPLELKRFFTVISEATDELITELETIADRKETIDIASYMMRITYRIIEKALFSTDANTDMGALEQAIAVVLADTYRRIEQPVSIPHWL</sequence>
<dbReference type="Pfam" id="PF00067">
    <property type="entry name" value="p450"/>
    <property type="match status" value="1"/>
</dbReference>
<evidence type="ECO:0000313" key="1">
    <source>
        <dbReference type="EMBL" id="VAX05788.1"/>
    </source>
</evidence>
<dbReference type="EMBL" id="UOFV01000550">
    <property type="protein sequence ID" value="VAX05788.1"/>
    <property type="molecule type" value="Genomic_DNA"/>
</dbReference>
<dbReference type="Gene3D" id="1.10.630.10">
    <property type="entry name" value="Cytochrome P450"/>
    <property type="match status" value="1"/>
</dbReference>
<dbReference type="InterPro" id="IPR001128">
    <property type="entry name" value="Cyt_P450"/>
</dbReference>
<protein>
    <recommendedName>
        <fullName evidence="2">Cytochrome P450</fullName>
    </recommendedName>
</protein>
<evidence type="ECO:0008006" key="2">
    <source>
        <dbReference type="Google" id="ProtNLM"/>
    </source>
</evidence>